<dbReference type="PANTHER" id="PTHR22976">
    <property type="entry name" value="BIOTIN SYNTHASE"/>
    <property type="match status" value="1"/>
</dbReference>
<dbReference type="NCBIfam" id="TIGR00433">
    <property type="entry name" value="bioB"/>
    <property type="match status" value="1"/>
</dbReference>
<dbReference type="SFLD" id="SFLDS00029">
    <property type="entry name" value="Radical_SAM"/>
    <property type="match status" value="1"/>
</dbReference>
<feature type="binding site" evidence="13">
    <location>
        <position position="326"/>
    </location>
    <ligand>
        <name>[2Fe-2S] cluster</name>
        <dbReference type="ChEBI" id="CHEBI:190135"/>
    </ligand>
</feature>
<keyword evidence="9" id="KW-0093">Biotin biosynthesis</keyword>
<dbReference type="OrthoDB" id="2414104at2759"/>
<dbReference type="SUPFAM" id="SSF102114">
    <property type="entry name" value="Radical SAM enzymes"/>
    <property type="match status" value="1"/>
</dbReference>
<keyword evidence="6 13" id="KW-0949">S-adenosyl-L-methionine</keyword>
<evidence type="ECO:0000256" key="10">
    <source>
        <dbReference type="ARBA" id="ARBA00023004"/>
    </source>
</evidence>
<dbReference type="CDD" id="cd01335">
    <property type="entry name" value="Radical_SAM"/>
    <property type="match status" value="1"/>
</dbReference>
<feature type="binding site" evidence="13">
    <location>
        <position position="115"/>
    </location>
    <ligand>
        <name>[4Fe-4S] cluster</name>
        <dbReference type="ChEBI" id="CHEBI:49883"/>
        <note>4Fe-4S-S-AdoMet</note>
    </ligand>
</feature>
<dbReference type="Pfam" id="PF04055">
    <property type="entry name" value="Radical_SAM"/>
    <property type="match status" value="1"/>
</dbReference>
<evidence type="ECO:0000313" key="16">
    <source>
        <dbReference type="Proteomes" id="UP000000314"/>
    </source>
</evidence>
<evidence type="ECO:0000256" key="6">
    <source>
        <dbReference type="ARBA" id="ARBA00022691"/>
    </source>
</evidence>
<dbReference type="InterPro" id="IPR013785">
    <property type="entry name" value="Aldolase_TIM"/>
</dbReference>
<dbReference type="RefSeq" id="XP_002489386.1">
    <property type="nucleotide sequence ID" value="XM_002489341.1"/>
</dbReference>
<dbReference type="SFLD" id="SFLDG01060">
    <property type="entry name" value="BATS_domain_containing"/>
    <property type="match status" value="1"/>
</dbReference>
<dbReference type="SFLD" id="SFLDG01278">
    <property type="entry name" value="biotin_synthase_like"/>
    <property type="match status" value="1"/>
</dbReference>
<keyword evidence="4 13" id="KW-0004">4Fe-4S</keyword>
<protein>
    <recommendedName>
        <fullName evidence="3">biotin synthase</fullName>
        <ecNumber evidence="3">2.8.1.6</ecNumber>
    </recommendedName>
</protein>
<feature type="binding site" evidence="13">
    <location>
        <position position="155"/>
    </location>
    <ligand>
        <name>[2Fe-2S] cluster</name>
        <dbReference type="ChEBI" id="CHEBI:190135"/>
    </ligand>
</feature>
<keyword evidence="11 13" id="KW-0411">Iron-sulfur</keyword>
<dbReference type="FunFam" id="3.20.20.70:FF:000011">
    <property type="entry name" value="Biotin synthase"/>
    <property type="match status" value="1"/>
</dbReference>
<dbReference type="InterPro" id="IPR002684">
    <property type="entry name" value="Biotin_synth/BioAB"/>
</dbReference>
<evidence type="ECO:0000256" key="12">
    <source>
        <dbReference type="ARBA" id="ARBA00034078"/>
    </source>
</evidence>
<dbReference type="InParanoid" id="C4QV32"/>
<feature type="binding site" evidence="13">
    <location>
        <position position="118"/>
    </location>
    <ligand>
        <name>[4Fe-4S] cluster</name>
        <dbReference type="ChEBI" id="CHEBI:49883"/>
        <note>4Fe-4S-S-AdoMet</note>
    </ligand>
</feature>
<dbReference type="SFLD" id="SFLDF00272">
    <property type="entry name" value="biotin_synthase"/>
    <property type="match status" value="1"/>
</dbReference>
<evidence type="ECO:0000256" key="4">
    <source>
        <dbReference type="ARBA" id="ARBA00022485"/>
    </source>
</evidence>
<dbReference type="GO" id="GO:0051537">
    <property type="term" value="F:2 iron, 2 sulfur cluster binding"/>
    <property type="evidence" value="ECO:0007669"/>
    <property type="project" value="UniProtKB-KW"/>
</dbReference>
<dbReference type="PROSITE" id="PS51918">
    <property type="entry name" value="RADICAL_SAM"/>
    <property type="match status" value="1"/>
</dbReference>
<dbReference type="SMART" id="SM00729">
    <property type="entry name" value="Elp3"/>
    <property type="match status" value="1"/>
</dbReference>
<dbReference type="InterPro" id="IPR024177">
    <property type="entry name" value="Biotin_synthase"/>
</dbReference>
<gene>
    <name evidence="15" type="ordered locus">PAS_chr1-3_0052</name>
</gene>
<comment type="cofactor">
    <cofactor evidence="13">
        <name>[2Fe-2S] cluster</name>
        <dbReference type="ChEBI" id="CHEBI:190135"/>
    </cofactor>
    <text evidence="13">Binds 1 [2Fe-2S] cluster. The cluster is coordinated with 3 cysteines and 1 arginine.</text>
</comment>
<dbReference type="PANTHER" id="PTHR22976:SF2">
    <property type="entry name" value="BIOTIN SYNTHASE, MITOCHONDRIAL"/>
    <property type="match status" value="1"/>
</dbReference>
<feature type="binding site" evidence="13">
    <location>
        <position position="248"/>
    </location>
    <ligand>
        <name>[2Fe-2S] cluster</name>
        <dbReference type="ChEBI" id="CHEBI:190135"/>
    </ligand>
</feature>
<dbReference type="SMR" id="C4QV32"/>
<evidence type="ECO:0000256" key="13">
    <source>
        <dbReference type="PIRSR" id="PIRSR001619-1"/>
    </source>
</evidence>
<keyword evidence="7 13" id="KW-0001">2Fe-2S</keyword>
<feature type="domain" description="Radical SAM core" evidence="14">
    <location>
        <begin position="96"/>
        <end position="322"/>
    </location>
</feature>
<dbReference type="KEGG" id="ppa:PAS_chr1-3_0052"/>
<dbReference type="HAMAP" id="MF_01694">
    <property type="entry name" value="BioB"/>
    <property type="match status" value="1"/>
</dbReference>
<keyword evidence="5" id="KW-0808">Transferase</keyword>
<dbReference type="Proteomes" id="UP000000314">
    <property type="component" value="Chromosome 1"/>
</dbReference>
<dbReference type="OMA" id="NICTTHT"/>
<dbReference type="GO" id="GO:0009102">
    <property type="term" value="P:biotin biosynthetic process"/>
    <property type="evidence" value="ECO:0007669"/>
    <property type="project" value="UniProtKB-UniPathway"/>
</dbReference>
<dbReference type="EC" id="2.8.1.6" evidence="3"/>
<evidence type="ECO:0000256" key="2">
    <source>
        <dbReference type="ARBA" id="ARBA00010765"/>
    </source>
</evidence>
<dbReference type="HOGENOM" id="CLU_033172_1_2_1"/>
<feature type="binding site" evidence="13">
    <location>
        <position position="188"/>
    </location>
    <ligand>
        <name>[2Fe-2S] cluster</name>
        <dbReference type="ChEBI" id="CHEBI:190135"/>
    </ligand>
</feature>
<accession>C4QV32</accession>
<reference evidence="15 16" key="1">
    <citation type="journal article" date="2009" name="Nat. Biotechnol.">
        <title>Genome sequence of the recombinant protein production host Pichia pastoris.</title>
        <authorList>
            <person name="De Schutter K."/>
            <person name="Lin Y.C."/>
            <person name="Tiels P."/>
            <person name="Van Hecke A."/>
            <person name="Glinka S."/>
            <person name="Weber-Lehmann J."/>
            <person name="Rouze P."/>
            <person name="Van de Peer Y."/>
            <person name="Callewaert N."/>
        </authorList>
    </citation>
    <scope>NUCLEOTIDE SEQUENCE [LARGE SCALE GENOMIC DNA]</scope>
    <source>
        <strain evidence="16">GS115 / ATCC 20864</strain>
    </source>
</reference>
<proteinExistence type="inferred from homology"/>
<dbReference type="AlphaFoldDB" id="C4QV32"/>
<keyword evidence="10 13" id="KW-0408">Iron</keyword>
<evidence type="ECO:0000256" key="9">
    <source>
        <dbReference type="ARBA" id="ARBA00022756"/>
    </source>
</evidence>
<dbReference type="UniPathway" id="UPA00078">
    <property type="reaction ID" value="UER00162"/>
</dbReference>
<dbReference type="GeneID" id="8197363"/>
<dbReference type="EMBL" id="FN392319">
    <property type="protein sequence ID" value="CAY67102.1"/>
    <property type="molecule type" value="Genomic_DNA"/>
</dbReference>
<dbReference type="InterPro" id="IPR010722">
    <property type="entry name" value="BATS_dom"/>
</dbReference>
<organism evidence="15 16">
    <name type="scientific">Komagataella phaffii (strain GS115 / ATCC 20864)</name>
    <name type="common">Yeast</name>
    <name type="synonym">Pichia pastoris</name>
    <dbReference type="NCBI Taxonomy" id="644223"/>
    <lineage>
        <taxon>Eukaryota</taxon>
        <taxon>Fungi</taxon>
        <taxon>Dikarya</taxon>
        <taxon>Ascomycota</taxon>
        <taxon>Saccharomycotina</taxon>
        <taxon>Pichiomycetes</taxon>
        <taxon>Pichiales</taxon>
        <taxon>Pichiaceae</taxon>
        <taxon>Komagataella</taxon>
    </lineage>
</organism>
<sequence length="396" mass="44510">MNRQSLMAGRRLFSKVRVVRKPSTLANELGSLYEHNQPIFEPPSPEKKVSALDYAFSLKSPVSTWTKEQLREIYNTPLMELVHRAQIYHRNFHNPSEVQICNLVNIKSGGCTEDCKYCSQSVNNDTNLKAEKLMTVDEVVEQAKIAKSNGATRVCLGAAYRTVSTRKRALERITTMVKEVNKLGLESCVTLGMIEEEHARKLKDAGLTAYNHNIDTSREHYPNIITTRTYDDRLKTIDNVQKAGISACTGGILGLGETVEDHIGFLYTLCTMKQHPESLPINRLVPIKGTPIADELARDNSKKLKFESMLRTIATARMVMPTSIIRLAAGRYTMKETEQFLCFMAGCNAIFSGKKMLTTMCNGFDEDKELLAKWGMKPMQSFASKRPSSIVETCHI</sequence>
<comment type="pathway">
    <text evidence="1">Cofactor biosynthesis; biotin biosynthesis; biotin from 7,8-diaminononanoate: step 2/2.</text>
</comment>
<evidence type="ECO:0000256" key="1">
    <source>
        <dbReference type="ARBA" id="ARBA00004942"/>
    </source>
</evidence>
<dbReference type="InterPro" id="IPR006638">
    <property type="entry name" value="Elp3/MiaA/NifB-like_rSAM"/>
</dbReference>
<evidence type="ECO:0000256" key="3">
    <source>
        <dbReference type="ARBA" id="ARBA00012236"/>
    </source>
</evidence>
<evidence type="ECO:0000256" key="7">
    <source>
        <dbReference type="ARBA" id="ARBA00022714"/>
    </source>
</evidence>
<evidence type="ECO:0000313" key="15">
    <source>
        <dbReference type="EMBL" id="CAY67102.1"/>
    </source>
</evidence>
<evidence type="ECO:0000256" key="11">
    <source>
        <dbReference type="ARBA" id="ARBA00023014"/>
    </source>
</evidence>
<dbReference type="FunCoup" id="C4QV32">
    <property type="interactions" value="208"/>
</dbReference>
<dbReference type="GO" id="GO:0051539">
    <property type="term" value="F:4 iron, 4 sulfur cluster binding"/>
    <property type="evidence" value="ECO:0007669"/>
    <property type="project" value="UniProtKB-KW"/>
</dbReference>
<dbReference type="STRING" id="644223.C4QV32"/>
<keyword evidence="16" id="KW-1185">Reference proteome</keyword>
<dbReference type="eggNOG" id="KOG2900">
    <property type="taxonomic scope" value="Eukaryota"/>
</dbReference>
<comment type="cofactor">
    <cofactor evidence="12">
        <name>[2Fe-2S] cluster</name>
        <dbReference type="ChEBI" id="CHEBI:190135"/>
    </cofactor>
</comment>
<dbReference type="PIRSF" id="PIRSF001619">
    <property type="entry name" value="Biotin_synth"/>
    <property type="match status" value="1"/>
</dbReference>
<evidence type="ECO:0000256" key="5">
    <source>
        <dbReference type="ARBA" id="ARBA00022679"/>
    </source>
</evidence>
<dbReference type="InterPro" id="IPR007197">
    <property type="entry name" value="rSAM"/>
</dbReference>
<comment type="cofactor">
    <cofactor evidence="13">
        <name>[4Fe-4S] cluster</name>
        <dbReference type="ChEBI" id="CHEBI:49883"/>
    </cofactor>
    <text evidence="13">Binds 1 [4Fe-4S] cluster. The cluster is coordinated with 3 cysteines and an exchangeable S-adenosyl-L-methionine.</text>
</comment>
<dbReference type="Gene3D" id="3.20.20.70">
    <property type="entry name" value="Aldolase class I"/>
    <property type="match status" value="1"/>
</dbReference>
<dbReference type="SMART" id="SM00876">
    <property type="entry name" value="BATS"/>
    <property type="match status" value="1"/>
</dbReference>
<dbReference type="GO" id="GO:0005739">
    <property type="term" value="C:mitochondrion"/>
    <property type="evidence" value="ECO:0007669"/>
    <property type="project" value="TreeGrafter"/>
</dbReference>
<keyword evidence="8 13" id="KW-0479">Metal-binding</keyword>
<dbReference type="GO" id="GO:0004076">
    <property type="term" value="F:biotin synthase activity"/>
    <property type="evidence" value="ECO:0007669"/>
    <property type="project" value="UniProtKB-EC"/>
</dbReference>
<dbReference type="GO" id="GO:0046872">
    <property type="term" value="F:metal ion binding"/>
    <property type="evidence" value="ECO:0007669"/>
    <property type="project" value="UniProtKB-KW"/>
</dbReference>
<dbReference type="Pfam" id="PF06968">
    <property type="entry name" value="BATS"/>
    <property type="match status" value="1"/>
</dbReference>
<feature type="binding site" evidence="13">
    <location>
        <position position="111"/>
    </location>
    <ligand>
        <name>[4Fe-4S] cluster</name>
        <dbReference type="ChEBI" id="CHEBI:49883"/>
        <note>4Fe-4S-S-AdoMet</note>
    </ligand>
</feature>
<evidence type="ECO:0000256" key="8">
    <source>
        <dbReference type="ARBA" id="ARBA00022723"/>
    </source>
</evidence>
<dbReference type="InterPro" id="IPR058240">
    <property type="entry name" value="rSAM_sf"/>
</dbReference>
<comment type="similarity">
    <text evidence="2">Belongs to the radical SAM superfamily. Biotin synthase family.</text>
</comment>
<evidence type="ECO:0000259" key="14">
    <source>
        <dbReference type="PROSITE" id="PS51918"/>
    </source>
</evidence>
<name>C4QV32_KOMPG</name>